<dbReference type="EMBL" id="BNAI01000011">
    <property type="protein sequence ID" value="GHF26263.1"/>
    <property type="molecule type" value="Genomic_DNA"/>
</dbReference>
<reference evidence="2" key="1">
    <citation type="journal article" date="2014" name="Int. J. Syst. Evol. Microbiol.">
        <title>Complete genome sequence of Corynebacterium casei LMG S-19264T (=DSM 44701T), isolated from a smear-ripened cheese.</title>
        <authorList>
            <consortium name="US DOE Joint Genome Institute (JGI-PGF)"/>
            <person name="Walter F."/>
            <person name="Albersmeier A."/>
            <person name="Kalinowski J."/>
            <person name="Ruckert C."/>
        </authorList>
    </citation>
    <scope>NUCLEOTIDE SEQUENCE</scope>
    <source>
        <strain evidence="2">CGMCC 1.16548</strain>
    </source>
</reference>
<evidence type="ECO:0000256" key="1">
    <source>
        <dbReference type="SAM" id="Phobius"/>
    </source>
</evidence>
<keyword evidence="1" id="KW-1133">Transmembrane helix</keyword>
<name>A0A8J3M3M7_9MICO</name>
<keyword evidence="3" id="KW-1185">Reference proteome</keyword>
<keyword evidence="1" id="KW-0812">Transmembrane</keyword>
<organism evidence="2 3">
    <name type="scientific">Pseudolysinimonas yzui</name>
    <dbReference type="NCBI Taxonomy" id="2708254"/>
    <lineage>
        <taxon>Bacteria</taxon>
        <taxon>Bacillati</taxon>
        <taxon>Actinomycetota</taxon>
        <taxon>Actinomycetes</taxon>
        <taxon>Micrococcales</taxon>
        <taxon>Microbacteriaceae</taxon>
        <taxon>Pseudolysinimonas</taxon>
    </lineage>
</organism>
<dbReference type="AlphaFoldDB" id="A0A8J3M3M7"/>
<sequence>MLRSASLFTSILLGIVSLLIAFSAFQASIASDKANDNLALANRMSTDAINKSQSDLADHLTDTQVWVQIATSGDTLDASPLTGLLSERWLDAARRFEAQGYGTDVLPTDQRYFDELKVESVAYADQIKAVYATAGAYSATSSRLTGASVIYSAALLLLTVASTAARSGIKLGLNVVAVVIMVVAILIGFGPPVEGLG</sequence>
<evidence type="ECO:0000313" key="2">
    <source>
        <dbReference type="EMBL" id="GHF26263.1"/>
    </source>
</evidence>
<protein>
    <submittedName>
        <fullName evidence="2">Uncharacterized protein</fullName>
    </submittedName>
</protein>
<evidence type="ECO:0000313" key="3">
    <source>
        <dbReference type="Proteomes" id="UP000617531"/>
    </source>
</evidence>
<gene>
    <name evidence="2" type="ORF">GCM10011600_29100</name>
</gene>
<comment type="caution">
    <text evidence="2">The sequence shown here is derived from an EMBL/GenBank/DDBJ whole genome shotgun (WGS) entry which is preliminary data.</text>
</comment>
<keyword evidence="1" id="KW-0472">Membrane</keyword>
<reference evidence="2" key="2">
    <citation type="submission" date="2020-09" db="EMBL/GenBank/DDBJ databases">
        <authorList>
            <person name="Sun Q."/>
            <person name="Zhou Y."/>
        </authorList>
    </citation>
    <scope>NUCLEOTIDE SEQUENCE</scope>
    <source>
        <strain evidence="2">CGMCC 1.16548</strain>
    </source>
</reference>
<dbReference type="Proteomes" id="UP000617531">
    <property type="component" value="Unassembled WGS sequence"/>
</dbReference>
<accession>A0A8J3M3M7</accession>
<proteinExistence type="predicted"/>
<feature type="transmembrane region" description="Helical" evidence="1">
    <location>
        <begin position="171"/>
        <end position="190"/>
    </location>
</feature>
<feature type="transmembrane region" description="Helical" evidence="1">
    <location>
        <begin position="144"/>
        <end position="164"/>
    </location>
</feature>